<protein>
    <submittedName>
        <fullName evidence="2">Uncharacterized protein</fullName>
    </submittedName>
</protein>
<dbReference type="EMBL" id="MKHE01000033">
    <property type="protein sequence ID" value="OWJ99875.1"/>
    <property type="molecule type" value="Genomic_DNA"/>
</dbReference>
<reference evidence="2 3" key="1">
    <citation type="journal article" date="2018" name="Mol. Genet. Genomics">
        <title>The red deer Cervus elaphus genome CerEla1.0: sequencing, annotating, genes, and chromosomes.</title>
        <authorList>
            <person name="Bana N.A."/>
            <person name="Nyiri A."/>
            <person name="Nagy J."/>
            <person name="Frank K."/>
            <person name="Nagy T."/>
            <person name="Steger V."/>
            <person name="Schiller M."/>
            <person name="Lakatos P."/>
            <person name="Sugar L."/>
            <person name="Horn P."/>
            <person name="Barta E."/>
            <person name="Orosz L."/>
        </authorList>
    </citation>
    <scope>NUCLEOTIDE SEQUENCE [LARGE SCALE GENOMIC DNA]</scope>
    <source>
        <strain evidence="2">Hungarian</strain>
    </source>
</reference>
<evidence type="ECO:0000256" key="1">
    <source>
        <dbReference type="SAM" id="SignalP"/>
    </source>
</evidence>
<feature type="chain" id="PRO_5012397298" evidence="1">
    <location>
        <begin position="22"/>
        <end position="74"/>
    </location>
</feature>
<organism evidence="2 3">
    <name type="scientific">Cervus elaphus hippelaphus</name>
    <name type="common">European red deer</name>
    <dbReference type="NCBI Taxonomy" id="46360"/>
    <lineage>
        <taxon>Eukaryota</taxon>
        <taxon>Metazoa</taxon>
        <taxon>Chordata</taxon>
        <taxon>Craniata</taxon>
        <taxon>Vertebrata</taxon>
        <taxon>Euteleostomi</taxon>
        <taxon>Mammalia</taxon>
        <taxon>Eutheria</taxon>
        <taxon>Laurasiatheria</taxon>
        <taxon>Artiodactyla</taxon>
        <taxon>Ruminantia</taxon>
        <taxon>Pecora</taxon>
        <taxon>Cervidae</taxon>
        <taxon>Cervinae</taxon>
        <taxon>Cervus</taxon>
    </lineage>
</organism>
<comment type="caution">
    <text evidence="2">The sequence shown here is derived from an EMBL/GenBank/DDBJ whole genome shotgun (WGS) entry which is preliminary data.</text>
</comment>
<keyword evidence="3" id="KW-1185">Reference proteome</keyword>
<sequence>MGILFTLLLATLWYSLQKQRGQDPFFDIHRMVSRLEEYDTKVCWLRTKLLSFGRQVNGKTDHDTLHNYANTVAN</sequence>
<accession>A0A212C1K5</accession>
<dbReference type="Proteomes" id="UP000242450">
    <property type="component" value="Chromosome 33"/>
</dbReference>
<evidence type="ECO:0000313" key="3">
    <source>
        <dbReference type="Proteomes" id="UP000242450"/>
    </source>
</evidence>
<dbReference type="AlphaFoldDB" id="A0A212C1K5"/>
<keyword evidence="1" id="KW-0732">Signal</keyword>
<feature type="signal peptide" evidence="1">
    <location>
        <begin position="1"/>
        <end position="21"/>
    </location>
</feature>
<gene>
    <name evidence="2" type="ORF">Celaphus_00015839</name>
</gene>
<proteinExistence type="predicted"/>
<feature type="non-terminal residue" evidence="2">
    <location>
        <position position="74"/>
    </location>
</feature>
<evidence type="ECO:0000313" key="2">
    <source>
        <dbReference type="EMBL" id="OWJ99875.1"/>
    </source>
</evidence>
<name>A0A212C1K5_CEREH</name>